<dbReference type="PIRSF" id="PIRSF035261">
    <property type="entry name" value="UCP035261"/>
    <property type="match status" value="1"/>
</dbReference>
<evidence type="ECO:0000256" key="1">
    <source>
        <dbReference type="SAM" id="Coils"/>
    </source>
</evidence>
<dbReference type="AlphaFoldDB" id="A0A838L7J7"/>
<sequence>MTNMYVLGAAAVVALVVVFLFTLSRMVRYVGNNRVAIVEKLWSRNGSINGGLIALSREAGYQPAVLRGGYHFFVPFQYRVHSQPLVTIPQGQIGYIFARDGAPLGPTQTLASNAATADFLDVRAFLANGGQKGPQRTILREGTYAINLAQFVIITREHIYGLMLERADEALFAEMQSVIEQRQGFGAVVIKDSTDQIGIVTVHDGPALTADQIIAPEVGTDQASGATFHNSFQDPEKFIAAGGRRGRQLQVLVEGSYFINRLFATVEMVAKTVIEVGHVGVVISYTGASGTDTSGDDYRHGELVDRGTRGVWSEPLLPGKYAFNTYAGKIVIVPTTNFILKWDQDTTGQHKLDENLSEVSLITKDAFEPTLPLSVVVHIDYRKAPLVIQRFGDIKKLVEQTLDPMVSAYFKNIAQRKTLIELLQERSDIQEHAGQEMRAKFSNYNLELQEVLIGTPRAAAGNDQIEKVLQQLRERQVAEERVATYEKQRIAAESEKALREAEARAHQQTSITESELSITVQENQGKAALKRATQDAEQTRTLAKAEADRTRLLGEGEAAKVVALAGAEAERITRTGLATAETIEKQAAASGGAQYQLTRQVIERLADALEKSGVDIVPRVQISTGGGEAGQSGGAMQALIGMLLSEKGMAMLGTPTATAANDARPEIAAE</sequence>
<evidence type="ECO:0000313" key="4">
    <source>
        <dbReference type="Proteomes" id="UP000570166"/>
    </source>
</evidence>
<proteinExistence type="predicted"/>
<reference evidence="3 4" key="1">
    <citation type="submission" date="2020-07" db="EMBL/GenBank/DDBJ databases">
        <authorList>
            <person name="Sun Q."/>
        </authorList>
    </citation>
    <scope>NUCLEOTIDE SEQUENCE [LARGE SCALE GENOMIC DNA]</scope>
    <source>
        <strain evidence="3 4">CGMCC 1.13654</strain>
    </source>
</reference>
<dbReference type="Pfam" id="PF01145">
    <property type="entry name" value="Band_7"/>
    <property type="match status" value="1"/>
</dbReference>
<feature type="coiled-coil region" evidence="1">
    <location>
        <begin position="462"/>
        <end position="495"/>
    </location>
</feature>
<evidence type="ECO:0000313" key="3">
    <source>
        <dbReference type="EMBL" id="MBA2934672.1"/>
    </source>
</evidence>
<dbReference type="InterPro" id="IPR001107">
    <property type="entry name" value="Band_7"/>
</dbReference>
<gene>
    <name evidence="3" type="ORF">HZF05_11255</name>
</gene>
<evidence type="ECO:0000259" key="2">
    <source>
        <dbReference type="Pfam" id="PF01145"/>
    </source>
</evidence>
<name>A0A838L7J7_9SPHN</name>
<dbReference type="InterPro" id="IPR017037">
    <property type="entry name" value="UCP035261"/>
</dbReference>
<protein>
    <submittedName>
        <fullName evidence="3">Flotillin family protein</fullName>
    </submittedName>
</protein>
<keyword evidence="1" id="KW-0175">Coiled coil</keyword>
<accession>A0A838L7J7</accession>
<dbReference type="EMBL" id="JACEIB010000007">
    <property type="protein sequence ID" value="MBA2934672.1"/>
    <property type="molecule type" value="Genomic_DNA"/>
</dbReference>
<feature type="domain" description="Band 7" evidence="2">
    <location>
        <begin position="273"/>
        <end position="481"/>
    </location>
</feature>
<organism evidence="3 4">
    <name type="scientific">Sphingomonas chungangi</name>
    <dbReference type="NCBI Taxonomy" id="2683589"/>
    <lineage>
        <taxon>Bacteria</taxon>
        <taxon>Pseudomonadati</taxon>
        <taxon>Pseudomonadota</taxon>
        <taxon>Alphaproteobacteria</taxon>
        <taxon>Sphingomonadales</taxon>
        <taxon>Sphingomonadaceae</taxon>
        <taxon>Sphingomonas</taxon>
    </lineage>
</organism>
<dbReference type="Proteomes" id="UP000570166">
    <property type="component" value="Unassembled WGS sequence"/>
</dbReference>
<dbReference type="RefSeq" id="WP_160366463.1">
    <property type="nucleotide sequence ID" value="NZ_JACEIB010000007.1"/>
</dbReference>
<keyword evidence="4" id="KW-1185">Reference proteome</keyword>
<comment type="caution">
    <text evidence="3">The sequence shown here is derived from an EMBL/GenBank/DDBJ whole genome shotgun (WGS) entry which is preliminary data.</text>
</comment>